<keyword evidence="3" id="KW-1185">Reference proteome</keyword>
<dbReference type="Proteomes" id="UP001626550">
    <property type="component" value="Unassembled WGS sequence"/>
</dbReference>
<dbReference type="PANTHER" id="PTHR24028">
    <property type="entry name" value="CADHERIN-87A"/>
    <property type="match status" value="1"/>
</dbReference>
<evidence type="ECO:0000313" key="3">
    <source>
        <dbReference type="Proteomes" id="UP001626550"/>
    </source>
</evidence>
<reference evidence="2 3" key="1">
    <citation type="submission" date="2024-11" db="EMBL/GenBank/DDBJ databases">
        <title>Adaptive evolution of stress response genes in parasites aligns with host niche diversity.</title>
        <authorList>
            <person name="Hahn C."/>
            <person name="Resl P."/>
        </authorList>
    </citation>
    <scope>NUCLEOTIDE SEQUENCE [LARGE SCALE GENOMIC DNA]</scope>
    <source>
        <strain evidence="2">EGGRZ-B1_66</strain>
        <tissue evidence="2">Body</tissue>
    </source>
</reference>
<protein>
    <recommendedName>
        <fullName evidence="4">Cadherin domain-containing protein</fullName>
    </recommendedName>
</protein>
<dbReference type="PANTHER" id="PTHR24028:SF146">
    <property type="entry name" value="CADHERIN 96CB, ISOFORM D-RELATED"/>
    <property type="match status" value="1"/>
</dbReference>
<dbReference type="AlphaFoldDB" id="A0ABD2PQ42"/>
<proteinExistence type="predicted"/>
<evidence type="ECO:0000256" key="1">
    <source>
        <dbReference type="ARBA" id="ARBA00023180"/>
    </source>
</evidence>
<dbReference type="SUPFAM" id="SSF49313">
    <property type="entry name" value="Cadherin-like"/>
    <property type="match status" value="1"/>
</dbReference>
<organism evidence="2 3">
    <name type="scientific">Cichlidogyrus casuarinus</name>
    <dbReference type="NCBI Taxonomy" id="1844966"/>
    <lineage>
        <taxon>Eukaryota</taxon>
        <taxon>Metazoa</taxon>
        <taxon>Spiralia</taxon>
        <taxon>Lophotrochozoa</taxon>
        <taxon>Platyhelminthes</taxon>
        <taxon>Monogenea</taxon>
        <taxon>Monopisthocotylea</taxon>
        <taxon>Dactylogyridea</taxon>
        <taxon>Ancyrocephalidae</taxon>
        <taxon>Cichlidogyrus</taxon>
    </lineage>
</organism>
<evidence type="ECO:0000313" key="2">
    <source>
        <dbReference type="EMBL" id="KAL3309295.1"/>
    </source>
</evidence>
<keyword evidence="1" id="KW-0325">Glycoprotein</keyword>
<dbReference type="InterPro" id="IPR050174">
    <property type="entry name" value="Protocadherin/Cadherin-CA"/>
</dbReference>
<comment type="caution">
    <text evidence="2">The sequence shown here is derived from an EMBL/GenBank/DDBJ whole genome shotgun (WGS) entry which is preliminary data.</text>
</comment>
<evidence type="ECO:0008006" key="4">
    <source>
        <dbReference type="Google" id="ProtNLM"/>
    </source>
</evidence>
<dbReference type="InterPro" id="IPR015919">
    <property type="entry name" value="Cadherin-like_sf"/>
</dbReference>
<gene>
    <name evidence="2" type="ORF">Ciccas_012160</name>
</gene>
<sequence>MPLDREEICAKHTTTADNCDEGACCQLLHFYVLIDPTQLPRSYFVKVIVLDMNDRHPHFDEIRKPYREIREDSPISTRIDLPIAKDEDSALNGVKDYQITQWLIGNRSHFTLDMENTLLVEENPNFVERNTTLEGNKKTVLFKIATELEVLNVRVDDYRLRNR</sequence>
<dbReference type="Gene3D" id="2.60.40.60">
    <property type="entry name" value="Cadherins"/>
    <property type="match status" value="1"/>
</dbReference>
<accession>A0ABD2PQ42</accession>
<dbReference type="EMBL" id="JBJKFK010004075">
    <property type="protein sequence ID" value="KAL3309295.1"/>
    <property type="molecule type" value="Genomic_DNA"/>
</dbReference>
<name>A0ABD2PQ42_9PLAT</name>